<evidence type="ECO:0000256" key="2">
    <source>
        <dbReference type="ARBA" id="ARBA00008571"/>
    </source>
</evidence>
<comment type="similarity">
    <text evidence="2">Belongs to the SdhE FAD assembly factor family.</text>
</comment>
<accession>A0A840SH13</accession>
<protein>
    <recommendedName>
        <fullName evidence="3">FAD assembly factor SdhE</fullName>
    </recommendedName>
</protein>
<evidence type="ECO:0000256" key="3">
    <source>
        <dbReference type="ARBA" id="ARBA00019418"/>
    </source>
</evidence>
<dbReference type="RefSeq" id="WP_184148881.1">
    <property type="nucleotide sequence ID" value="NZ_JACHFM010000002.1"/>
</dbReference>
<dbReference type="SUPFAM" id="SSF109910">
    <property type="entry name" value="YgfY-like"/>
    <property type="match status" value="1"/>
</dbReference>
<dbReference type="InterPro" id="IPR050531">
    <property type="entry name" value="SdhE_FAD_assembly_factor"/>
</dbReference>
<keyword evidence="4" id="KW-0963">Cytoplasm</keyword>
<dbReference type="PANTHER" id="PTHR39585:SF1">
    <property type="entry name" value="FAD ASSEMBLY FACTOR SDHE"/>
    <property type="match status" value="1"/>
</dbReference>
<name>A0A840SH13_9RHOB</name>
<dbReference type="GO" id="GO:0005737">
    <property type="term" value="C:cytoplasm"/>
    <property type="evidence" value="ECO:0007669"/>
    <property type="project" value="UniProtKB-SubCell"/>
</dbReference>
<gene>
    <name evidence="6" type="ORF">HNP73_002225</name>
</gene>
<comment type="caution">
    <text evidence="6">The sequence shown here is derived from an EMBL/GenBank/DDBJ whole genome shotgun (WGS) entry which is preliminary data.</text>
</comment>
<sequence length="88" mass="10472">MDDATRLKRLRIRAWRRGIRELDLLLGPYADAQVAVVPQTEVFERMLSENDTEVYDWFMERTSAPEEYLDLVFKIREFHGKQPIGFPQ</sequence>
<keyword evidence="7" id="KW-1185">Reference proteome</keyword>
<dbReference type="AlphaFoldDB" id="A0A840SH13"/>
<evidence type="ECO:0000256" key="4">
    <source>
        <dbReference type="ARBA" id="ARBA00022490"/>
    </source>
</evidence>
<organism evidence="6 7">
    <name type="scientific">Amaricoccus macauensis</name>
    <dbReference type="NCBI Taxonomy" id="57001"/>
    <lineage>
        <taxon>Bacteria</taxon>
        <taxon>Pseudomonadati</taxon>
        <taxon>Pseudomonadota</taxon>
        <taxon>Alphaproteobacteria</taxon>
        <taxon>Rhodobacterales</taxon>
        <taxon>Paracoccaceae</taxon>
        <taxon>Amaricoccus</taxon>
    </lineage>
</organism>
<keyword evidence="5" id="KW-0143">Chaperone</keyword>
<dbReference type="Pfam" id="PF03937">
    <property type="entry name" value="Sdh5"/>
    <property type="match status" value="1"/>
</dbReference>
<dbReference type="Proteomes" id="UP000549457">
    <property type="component" value="Unassembled WGS sequence"/>
</dbReference>
<dbReference type="GO" id="GO:0006105">
    <property type="term" value="P:succinate metabolic process"/>
    <property type="evidence" value="ECO:0007669"/>
    <property type="project" value="TreeGrafter"/>
</dbReference>
<dbReference type="EMBL" id="JACHFM010000002">
    <property type="protein sequence ID" value="MBB5222289.1"/>
    <property type="molecule type" value="Genomic_DNA"/>
</dbReference>
<dbReference type="PANTHER" id="PTHR39585">
    <property type="entry name" value="FAD ASSEMBLY FACTOR SDHE"/>
    <property type="match status" value="1"/>
</dbReference>
<comment type="subcellular location">
    <subcellularLocation>
        <location evidence="1">Cytoplasm</location>
    </subcellularLocation>
</comment>
<dbReference type="InterPro" id="IPR005631">
    <property type="entry name" value="SDH"/>
</dbReference>
<evidence type="ECO:0000313" key="7">
    <source>
        <dbReference type="Proteomes" id="UP000549457"/>
    </source>
</evidence>
<reference evidence="6 7" key="1">
    <citation type="submission" date="2020-08" db="EMBL/GenBank/DDBJ databases">
        <title>Genomic Encyclopedia of Type Strains, Phase IV (KMG-IV): sequencing the most valuable type-strain genomes for metagenomic binning, comparative biology and taxonomic classification.</title>
        <authorList>
            <person name="Goeker M."/>
        </authorList>
    </citation>
    <scope>NUCLEOTIDE SEQUENCE [LARGE SCALE GENOMIC DNA]</scope>
    <source>
        <strain evidence="6 7">DSM 101730</strain>
    </source>
</reference>
<proteinExistence type="inferred from homology"/>
<evidence type="ECO:0000313" key="6">
    <source>
        <dbReference type="EMBL" id="MBB5222289.1"/>
    </source>
</evidence>
<evidence type="ECO:0000256" key="5">
    <source>
        <dbReference type="ARBA" id="ARBA00023186"/>
    </source>
</evidence>
<dbReference type="Gene3D" id="1.10.150.250">
    <property type="entry name" value="Flavinator of succinate dehydrogenase"/>
    <property type="match status" value="1"/>
</dbReference>
<dbReference type="InterPro" id="IPR036714">
    <property type="entry name" value="SDH_sf"/>
</dbReference>
<evidence type="ECO:0000256" key="1">
    <source>
        <dbReference type="ARBA" id="ARBA00004496"/>
    </source>
</evidence>